<comment type="caution">
    <text evidence="1">The sequence shown here is derived from an EMBL/GenBank/DDBJ whole genome shotgun (WGS) entry which is preliminary data.</text>
</comment>
<accession>A0AAD4ULM8</accession>
<evidence type="ECO:0000313" key="2">
    <source>
        <dbReference type="Proteomes" id="UP001214576"/>
    </source>
</evidence>
<protein>
    <submittedName>
        <fullName evidence="1">Uncharacterized protein</fullName>
    </submittedName>
</protein>
<proteinExistence type="predicted"/>
<sequence length="135" mass="15196">MSLMSPVLAGTFLSAVTHMNGFNTESHLEKQHRTVDPMERVTNLVGQRIPQLAAWKHVLVHRARRGTGTKRELQTAFNPKRCIQGDFSNDRWKITKREKGLSVMAASLDAGLSEEEISFSASVKEDNKNLLLRHS</sequence>
<name>A0AAD4ULM8_OVIAM</name>
<reference evidence="1" key="1">
    <citation type="submission" date="2022-03" db="EMBL/GenBank/DDBJ databases">
        <title>Genomic analyses of argali, domestic sheep and their hybrids provide insights into chromosomal evolution, heterosis and genetic basis of agronomic traits.</title>
        <authorList>
            <person name="Li M."/>
        </authorList>
    </citation>
    <scope>NUCLEOTIDE SEQUENCE</scope>
    <source>
        <strain evidence="1">CAU-MHL-2022a</strain>
        <tissue evidence="1">Skin</tissue>
    </source>
</reference>
<gene>
    <name evidence="1" type="ORF">MG293_000933</name>
</gene>
<dbReference type="Proteomes" id="UP001214576">
    <property type="component" value="Unassembled WGS sequence"/>
</dbReference>
<dbReference type="AlphaFoldDB" id="A0AAD4ULM8"/>
<dbReference type="EMBL" id="JAKZEL010000001">
    <property type="protein sequence ID" value="KAI4548603.1"/>
    <property type="molecule type" value="Genomic_DNA"/>
</dbReference>
<organism evidence="1 2">
    <name type="scientific">Ovis ammon polii</name>
    <dbReference type="NCBI Taxonomy" id="230172"/>
    <lineage>
        <taxon>Eukaryota</taxon>
        <taxon>Metazoa</taxon>
        <taxon>Chordata</taxon>
        <taxon>Craniata</taxon>
        <taxon>Vertebrata</taxon>
        <taxon>Euteleostomi</taxon>
        <taxon>Mammalia</taxon>
        <taxon>Eutheria</taxon>
        <taxon>Laurasiatheria</taxon>
        <taxon>Artiodactyla</taxon>
        <taxon>Ruminantia</taxon>
        <taxon>Pecora</taxon>
        <taxon>Bovidae</taxon>
        <taxon>Caprinae</taxon>
        <taxon>Ovis</taxon>
    </lineage>
</organism>
<keyword evidence="2" id="KW-1185">Reference proteome</keyword>
<evidence type="ECO:0000313" key="1">
    <source>
        <dbReference type="EMBL" id="KAI4548603.1"/>
    </source>
</evidence>